<dbReference type="InterPro" id="IPR000873">
    <property type="entry name" value="AMP-dep_synth/lig_dom"/>
</dbReference>
<evidence type="ECO:0000259" key="1">
    <source>
        <dbReference type="Pfam" id="PF00501"/>
    </source>
</evidence>
<dbReference type="Proteomes" id="UP000252586">
    <property type="component" value="Unassembled WGS sequence"/>
</dbReference>
<name>A0A366DTC5_9NOCA</name>
<organism evidence="2 3">
    <name type="scientific">Nocardia puris</name>
    <dbReference type="NCBI Taxonomy" id="208602"/>
    <lineage>
        <taxon>Bacteria</taxon>
        <taxon>Bacillati</taxon>
        <taxon>Actinomycetota</taxon>
        <taxon>Actinomycetes</taxon>
        <taxon>Mycobacteriales</taxon>
        <taxon>Nocardiaceae</taxon>
        <taxon>Nocardia</taxon>
    </lineage>
</organism>
<dbReference type="PANTHER" id="PTHR43767:SF1">
    <property type="entry name" value="NONRIBOSOMAL PEPTIDE SYNTHASE PES1 (EUROFUNG)-RELATED"/>
    <property type="match status" value="1"/>
</dbReference>
<dbReference type="SUPFAM" id="SSF56801">
    <property type="entry name" value="Acetyl-CoA synthetase-like"/>
    <property type="match status" value="1"/>
</dbReference>
<gene>
    <name evidence="2" type="ORF">DFR74_103101</name>
</gene>
<dbReference type="OrthoDB" id="4555183at2"/>
<dbReference type="EMBL" id="QNRE01000003">
    <property type="protein sequence ID" value="RBO92458.1"/>
    <property type="molecule type" value="Genomic_DNA"/>
</dbReference>
<dbReference type="AlphaFoldDB" id="A0A366DTC5"/>
<dbReference type="STRING" id="1210090.GCA_001613185_03590"/>
<proteinExistence type="predicted"/>
<keyword evidence="3" id="KW-1185">Reference proteome</keyword>
<feature type="domain" description="AMP-dependent synthetase/ligase" evidence="1">
    <location>
        <begin position="12"/>
        <end position="108"/>
    </location>
</feature>
<dbReference type="Gene3D" id="3.40.50.12780">
    <property type="entry name" value="N-terminal domain of ligase-like"/>
    <property type="match status" value="1"/>
</dbReference>
<evidence type="ECO:0000313" key="2">
    <source>
        <dbReference type="EMBL" id="RBO92458.1"/>
    </source>
</evidence>
<comment type="caution">
    <text evidence="2">The sequence shown here is derived from an EMBL/GenBank/DDBJ whole genome shotgun (WGS) entry which is preliminary data.</text>
</comment>
<protein>
    <submittedName>
        <fullName evidence="2">AMP-binding enzyme</fullName>
    </submittedName>
</protein>
<evidence type="ECO:0000313" key="3">
    <source>
        <dbReference type="Proteomes" id="UP000252586"/>
    </source>
</evidence>
<dbReference type="Pfam" id="PF00501">
    <property type="entry name" value="AMP-binding"/>
    <property type="match status" value="1"/>
</dbReference>
<dbReference type="InterPro" id="IPR042099">
    <property type="entry name" value="ANL_N_sf"/>
</dbReference>
<accession>A0A366DTC5</accession>
<dbReference type="InterPro" id="IPR050237">
    <property type="entry name" value="ATP-dep_AMP-bd_enzyme"/>
</dbReference>
<dbReference type="PANTHER" id="PTHR43767">
    <property type="entry name" value="LONG-CHAIN-FATTY-ACID--COA LIGASE"/>
    <property type="match status" value="1"/>
</dbReference>
<sequence length="310" mass="31630">MPVMCVAHAMEAATASFADRLAVVDGDCMHDYASLWEAVQLFAAELAEAGVFPGQRAAVYVGSGFEALLALLSVEYLGATAMPLDIYDSPEDTERALAQAGADHIIGHIGDGHLVEELVGDISATGVSVLAVAGDYTLVRRRRASARPGGRGGFVFGLSGGVGAITVDGAALTAAAEELGAAVSITADDVVAVSGTLTGRAVVTVVLAALSRGACLSLRGHRGPVAARVDRQLREDAVSVLVCSLADLVELRAAGVRAPGLRVLALPRGRAADFDLVRCRALLGLGGGRGRFGKSADRTAAAPCACRGRD</sequence>
<reference evidence="2 3" key="1">
    <citation type="submission" date="2018-06" db="EMBL/GenBank/DDBJ databases">
        <title>Genomic Encyclopedia of Type Strains, Phase IV (KMG-IV): sequencing the most valuable type-strain genomes for metagenomic binning, comparative biology and taxonomic classification.</title>
        <authorList>
            <person name="Goeker M."/>
        </authorList>
    </citation>
    <scope>NUCLEOTIDE SEQUENCE [LARGE SCALE GENOMIC DNA]</scope>
    <source>
        <strain evidence="2 3">DSM 44599</strain>
    </source>
</reference>